<gene>
    <name evidence="1" type="ORF">PPEP_a3962</name>
</gene>
<organism evidence="1 2">
    <name type="scientific">Pseudoalteromonas peptidolytica F12-50-A1</name>
    <dbReference type="NCBI Taxonomy" id="1315280"/>
    <lineage>
        <taxon>Bacteria</taxon>
        <taxon>Pseudomonadati</taxon>
        <taxon>Pseudomonadota</taxon>
        <taxon>Gammaproteobacteria</taxon>
        <taxon>Alteromonadales</taxon>
        <taxon>Pseudoalteromonadaceae</taxon>
        <taxon>Pseudoalteromonas</taxon>
    </lineage>
</organism>
<dbReference type="EMBL" id="AQHF01000025">
    <property type="protein sequence ID" value="MBE0346987.1"/>
    <property type="molecule type" value="Genomic_DNA"/>
</dbReference>
<protein>
    <submittedName>
        <fullName evidence="1">Uncharacterized protein</fullName>
    </submittedName>
</protein>
<name>A0A8I0MW53_9GAMM</name>
<comment type="caution">
    <text evidence="1">The sequence shown here is derived from an EMBL/GenBank/DDBJ whole genome shotgun (WGS) entry which is preliminary data.</text>
</comment>
<reference evidence="1 2" key="1">
    <citation type="submission" date="2015-06" db="EMBL/GenBank/DDBJ databases">
        <title>Genome sequence of Pseudoalteromonas peptidolytica.</title>
        <authorList>
            <person name="Xie B.-B."/>
            <person name="Rong J.-C."/>
            <person name="Qin Q.-L."/>
            <person name="Zhang Y.-Z."/>
        </authorList>
    </citation>
    <scope>NUCLEOTIDE SEQUENCE [LARGE SCALE GENOMIC DNA]</scope>
    <source>
        <strain evidence="1 2">F12-50-A1</strain>
    </source>
</reference>
<accession>A0A8I0MW53</accession>
<proteinExistence type="predicted"/>
<evidence type="ECO:0000313" key="2">
    <source>
        <dbReference type="Proteomes" id="UP000660708"/>
    </source>
</evidence>
<dbReference type="AlphaFoldDB" id="A0A8I0MW53"/>
<dbReference type="Proteomes" id="UP000660708">
    <property type="component" value="Unassembled WGS sequence"/>
</dbReference>
<keyword evidence="2" id="KW-1185">Reference proteome</keyword>
<sequence>MESPITHIGTLLDGNVMSLPQYRVLSKANGVTFERILLCV</sequence>
<evidence type="ECO:0000313" key="1">
    <source>
        <dbReference type="EMBL" id="MBE0346987.1"/>
    </source>
</evidence>